<dbReference type="SUPFAM" id="SSF48403">
    <property type="entry name" value="Ankyrin repeat"/>
    <property type="match status" value="2"/>
</dbReference>
<dbReference type="EMBL" id="UXSR01000130">
    <property type="protein sequence ID" value="VDD75147.1"/>
    <property type="molecule type" value="Genomic_DNA"/>
</dbReference>
<proteinExistence type="predicted"/>
<dbReference type="PANTHER" id="PTHR24133">
    <property type="entry name" value="ANKYRIN DOMAIN-CONTAINING"/>
    <property type="match status" value="1"/>
</dbReference>
<dbReference type="PRINTS" id="PR01415">
    <property type="entry name" value="ANKYRIN"/>
</dbReference>
<feature type="repeat" description="ANK" evidence="1">
    <location>
        <begin position="538"/>
        <end position="570"/>
    </location>
</feature>
<feature type="compositionally biased region" description="Polar residues" evidence="2">
    <location>
        <begin position="237"/>
        <end position="249"/>
    </location>
</feature>
<dbReference type="InterPro" id="IPR001496">
    <property type="entry name" value="SOCS_box"/>
</dbReference>
<dbReference type="SMART" id="SM00248">
    <property type="entry name" value="ANK"/>
    <property type="match status" value="12"/>
</dbReference>
<feature type="compositionally biased region" description="Low complexity" evidence="2">
    <location>
        <begin position="227"/>
        <end position="236"/>
    </location>
</feature>
<reference evidence="6" key="2">
    <citation type="submission" date="2019-11" db="UniProtKB">
        <authorList>
            <consortium name="WormBaseParasite"/>
        </authorList>
    </citation>
    <scope>IDENTIFICATION</scope>
</reference>
<name>A0A0R3U3J7_MESCO</name>
<feature type="repeat" description="ANK" evidence="1">
    <location>
        <begin position="472"/>
        <end position="504"/>
    </location>
</feature>
<sequence length="691" mass="75141">MGKRLSKQRHKPRFTKVQIPWLIRGVIRSNNIETMQYLLSYPNDVNPCVVIDGVCPLNLAIELGHLQMVKLLIKAGADIHVSDSPRYPLHQASLYGRAAIAELLICSGAKVSVLTERHQSCLHLLANQSAERFVETARVLLNHGCDPNNLDDDGLAPLHRASVEMVEVLASSKKTDLNILSQNGDTPLLVAAKDRRESVLLALIRVEMEHKQSATTTTAVSAIRTPSAKSASSATSRLTMVSSGGSPNRPTGWAMRVFRTPSAATVQLNRVGSPHSTHQQSVSFRSTSNNVAAASSFSSSVLNFNSQLAAPSSAHDVSLQSFANFRKKNPPTLEAMPDSLTIQKPTEKPIESRLNLNQPDNVGMTPLMLCAEAGPSGFRMVFGLVSAGCDVAAVDKMGMTALHYACYVGAVLTVRFLLEDAFEFSEKRPCDLLNLQDRFGRTPIYLATCRGHTDVVEYLLSCNADIHIPNKELKSPLYIAANFGHLDIVNALLRHGAHVNQADSHQKTPLYVATYHGRADIVSLLLDANADVNASDKNGKTPLYAAVLHGHLNLAAKLLSHGASVNRPDNEGLGPLHMAVKFPKLDLPMIKLLLQHGCDPVNLAAFTRWLMGHGVIPEECFQGDGEWLAEWLHREESNVRSLKRLCRAEIQAALGVSPSGGSDASVASTAAKIRHLPLPEHLRDFVSMKAL</sequence>
<evidence type="ECO:0000259" key="3">
    <source>
        <dbReference type="PROSITE" id="PS50225"/>
    </source>
</evidence>
<feature type="repeat" description="ANK" evidence="1">
    <location>
        <begin position="505"/>
        <end position="537"/>
    </location>
</feature>
<dbReference type="OrthoDB" id="194358at2759"/>
<feature type="repeat" description="ANK" evidence="1">
    <location>
        <begin position="52"/>
        <end position="84"/>
    </location>
</feature>
<evidence type="ECO:0000313" key="6">
    <source>
        <dbReference type="WBParaSite" id="MCU_005381-RA"/>
    </source>
</evidence>
<dbReference type="InterPro" id="IPR052391">
    <property type="entry name" value="E3_Ligase-Neurotoxin"/>
</dbReference>
<dbReference type="WBParaSite" id="MCU_005381-RA">
    <property type="protein sequence ID" value="MCU_005381-RA"/>
    <property type="gene ID" value="MCU_005381"/>
</dbReference>
<evidence type="ECO:0000313" key="4">
    <source>
        <dbReference type="EMBL" id="VDD75147.1"/>
    </source>
</evidence>
<dbReference type="InterPro" id="IPR002110">
    <property type="entry name" value="Ankyrin_rpt"/>
</dbReference>
<organism evidence="4 5">
    <name type="scientific">Mesocestoides corti</name>
    <name type="common">Flatworm</name>
    <dbReference type="NCBI Taxonomy" id="53468"/>
    <lineage>
        <taxon>Eukaryota</taxon>
        <taxon>Metazoa</taxon>
        <taxon>Spiralia</taxon>
        <taxon>Lophotrochozoa</taxon>
        <taxon>Platyhelminthes</taxon>
        <taxon>Cestoda</taxon>
        <taxon>Eucestoda</taxon>
        <taxon>Cyclophyllidea</taxon>
        <taxon>Mesocestoididae</taxon>
        <taxon>Mesocestoides</taxon>
    </lineage>
</organism>
<gene>
    <name evidence="4" type="ORF">MCOS_LOCUS1150</name>
</gene>
<dbReference type="STRING" id="53468.A0A0R3U3J7"/>
<feature type="region of interest" description="Disordered" evidence="2">
    <location>
        <begin position="225"/>
        <end position="251"/>
    </location>
</feature>
<keyword evidence="1" id="KW-0040">ANK repeat</keyword>
<reference evidence="4 5" key="1">
    <citation type="submission" date="2018-10" db="EMBL/GenBank/DDBJ databases">
        <authorList>
            <consortium name="Pathogen Informatics"/>
        </authorList>
    </citation>
    <scope>NUCLEOTIDE SEQUENCE [LARGE SCALE GENOMIC DNA]</scope>
</reference>
<dbReference type="PROSITE" id="PS50225">
    <property type="entry name" value="SOCS"/>
    <property type="match status" value="1"/>
</dbReference>
<dbReference type="Pfam" id="PF13637">
    <property type="entry name" value="Ank_4"/>
    <property type="match status" value="1"/>
</dbReference>
<accession>A0A0R3U3J7</accession>
<keyword evidence="5" id="KW-1185">Reference proteome</keyword>
<dbReference type="InterPro" id="IPR036770">
    <property type="entry name" value="Ankyrin_rpt-contain_sf"/>
</dbReference>
<feature type="domain" description="SOCS box" evidence="3">
    <location>
        <begin position="627"/>
        <end position="691"/>
    </location>
</feature>
<protein>
    <submittedName>
        <fullName evidence="6">SOCS box domain-containing protein</fullName>
    </submittedName>
</protein>
<dbReference type="Pfam" id="PF12796">
    <property type="entry name" value="Ank_2"/>
    <property type="match status" value="3"/>
</dbReference>
<dbReference type="Proteomes" id="UP000267029">
    <property type="component" value="Unassembled WGS sequence"/>
</dbReference>
<feature type="repeat" description="ANK" evidence="1">
    <location>
        <begin position="84"/>
        <end position="116"/>
    </location>
</feature>
<evidence type="ECO:0000256" key="2">
    <source>
        <dbReference type="SAM" id="MobiDB-lite"/>
    </source>
</evidence>
<dbReference type="PROSITE" id="PS50297">
    <property type="entry name" value="ANK_REP_REGION"/>
    <property type="match status" value="6"/>
</dbReference>
<feature type="repeat" description="ANK" evidence="1">
    <location>
        <begin position="571"/>
        <end position="599"/>
    </location>
</feature>
<evidence type="ECO:0000256" key="1">
    <source>
        <dbReference type="PROSITE-ProRule" id="PRU00023"/>
    </source>
</evidence>
<dbReference type="Gene3D" id="1.25.40.20">
    <property type="entry name" value="Ankyrin repeat-containing domain"/>
    <property type="match status" value="3"/>
</dbReference>
<evidence type="ECO:0000313" key="5">
    <source>
        <dbReference type="Proteomes" id="UP000267029"/>
    </source>
</evidence>
<dbReference type="PROSITE" id="PS50088">
    <property type="entry name" value="ANK_REPEAT"/>
    <property type="match status" value="7"/>
</dbReference>
<feature type="repeat" description="ANK" evidence="1">
    <location>
        <begin position="439"/>
        <end position="471"/>
    </location>
</feature>
<dbReference type="AlphaFoldDB" id="A0A0R3U3J7"/>
<dbReference type="PANTHER" id="PTHR24133:SF40">
    <property type="entry name" value="ANKYRIN REPEAT DOMAIN 44"/>
    <property type="match status" value="1"/>
</dbReference>